<evidence type="ECO:0000256" key="1">
    <source>
        <dbReference type="SAM" id="MobiDB-lite"/>
    </source>
</evidence>
<evidence type="ECO:0000313" key="3">
    <source>
        <dbReference type="Proteomes" id="UP000784294"/>
    </source>
</evidence>
<protein>
    <submittedName>
        <fullName evidence="2">Uncharacterized protein</fullName>
    </submittedName>
</protein>
<proteinExistence type="predicted"/>
<dbReference type="AlphaFoldDB" id="A0A3S5BA90"/>
<organism evidence="2 3">
    <name type="scientific">Protopolystoma xenopodis</name>
    <dbReference type="NCBI Taxonomy" id="117903"/>
    <lineage>
        <taxon>Eukaryota</taxon>
        <taxon>Metazoa</taxon>
        <taxon>Spiralia</taxon>
        <taxon>Lophotrochozoa</taxon>
        <taxon>Platyhelminthes</taxon>
        <taxon>Monogenea</taxon>
        <taxon>Polyopisthocotylea</taxon>
        <taxon>Polystomatidea</taxon>
        <taxon>Polystomatidae</taxon>
        <taxon>Protopolystoma</taxon>
    </lineage>
</organism>
<feature type="region of interest" description="Disordered" evidence="1">
    <location>
        <begin position="1"/>
        <end position="33"/>
    </location>
</feature>
<evidence type="ECO:0000313" key="2">
    <source>
        <dbReference type="EMBL" id="VEL17456.1"/>
    </source>
</evidence>
<gene>
    <name evidence="2" type="ORF">PXEA_LOCUS10896</name>
</gene>
<sequence>MSFVSVSGTGVDPVTTDVGNTRSREQPQQHTKPTHLGWWGQCHVRLLACASDRINRRNRPGWGQFAHLFTLQAACSRTCVVVIGIRRAEHEVEPN</sequence>
<dbReference type="Proteomes" id="UP000784294">
    <property type="component" value="Unassembled WGS sequence"/>
</dbReference>
<reference evidence="2" key="1">
    <citation type="submission" date="2018-11" db="EMBL/GenBank/DDBJ databases">
        <authorList>
            <consortium name="Pathogen Informatics"/>
        </authorList>
    </citation>
    <scope>NUCLEOTIDE SEQUENCE</scope>
</reference>
<accession>A0A3S5BA90</accession>
<dbReference type="EMBL" id="CAAALY010032703">
    <property type="protein sequence ID" value="VEL17456.1"/>
    <property type="molecule type" value="Genomic_DNA"/>
</dbReference>
<comment type="caution">
    <text evidence="2">The sequence shown here is derived from an EMBL/GenBank/DDBJ whole genome shotgun (WGS) entry which is preliminary data.</text>
</comment>
<name>A0A3S5BA90_9PLAT</name>
<keyword evidence="3" id="KW-1185">Reference proteome</keyword>